<dbReference type="InterPro" id="IPR005500">
    <property type="entry name" value="DUF309"/>
</dbReference>
<keyword evidence="2" id="KW-1185">Reference proteome</keyword>
<dbReference type="Pfam" id="PF03745">
    <property type="entry name" value="DUF309"/>
    <property type="match status" value="1"/>
</dbReference>
<sequence>MYPKAFIEYLVQFHAKRDYFECHEILEEYWKEKNSSERDHFWVGFIQLAVGLYHQRRNNFSGSERMMKSCYHIFKNNLGTVEKLGVDSSNLLSSIVTRIHDVEQRKMYKRFDIPIKDHSLKAEAKEHANEMGLVWGIDSDLNDLEVIHRHTLRDRSDVIAERELALKKRRDRT</sequence>
<dbReference type="Proteomes" id="UP001197974">
    <property type="component" value="Chromosome"/>
</dbReference>
<gene>
    <name evidence="1" type="ORF">LC087_06580</name>
</gene>
<name>A0ABY9JZM5_9BACI</name>
<dbReference type="PANTHER" id="PTHR34796">
    <property type="entry name" value="EXPRESSED PROTEIN"/>
    <property type="match status" value="1"/>
</dbReference>
<accession>A0ABY9JZM5</accession>
<dbReference type="SUPFAM" id="SSF140663">
    <property type="entry name" value="TTHA0068-like"/>
    <property type="match status" value="1"/>
</dbReference>
<evidence type="ECO:0000313" key="1">
    <source>
        <dbReference type="EMBL" id="WLR43788.1"/>
    </source>
</evidence>
<dbReference type="InterPro" id="IPR023203">
    <property type="entry name" value="TTHA0068_sf"/>
</dbReference>
<proteinExistence type="predicted"/>
<reference evidence="1 2" key="1">
    <citation type="submission" date="2023-06" db="EMBL/GenBank/DDBJ databases">
        <title>Five Gram-positive bacteria isolated from mangrove sediments in Shenzhen, Guangdong, China.</title>
        <authorList>
            <person name="Yu S."/>
            <person name="Zheng W."/>
            <person name="Huang Y."/>
        </authorList>
    </citation>
    <scope>NUCLEOTIDE SEQUENCE [LARGE SCALE GENOMIC DNA]</scope>
    <source>
        <strain evidence="1 2">SaN35-3</strain>
    </source>
</reference>
<dbReference type="EMBL" id="CP129013">
    <property type="protein sequence ID" value="WLR43788.1"/>
    <property type="molecule type" value="Genomic_DNA"/>
</dbReference>
<dbReference type="Gene3D" id="1.10.3450.10">
    <property type="entry name" value="TTHA0068-like"/>
    <property type="match status" value="1"/>
</dbReference>
<protein>
    <submittedName>
        <fullName evidence="1">DUF309 domain-containing protein</fullName>
    </submittedName>
</protein>
<dbReference type="RefSeq" id="WP_226538604.1">
    <property type="nucleotide sequence ID" value="NZ_CP129013.1"/>
</dbReference>
<organism evidence="1 2">
    <name type="scientific">Bacillus carboniphilus</name>
    <dbReference type="NCBI Taxonomy" id="86663"/>
    <lineage>
        <taxon>Bacteria</taxon>
        <taxon>Bacillati</taxon>
        <taxon>Bacillota</taxon>
        <taxon>Bacilli</taxon>
        <taxon>Bacillales</taxon>
        <taxon>Bacillaceae</taxon>
        <taxon>Bacillus</taxon>
    </lineage>
</organism>
<evidence type="ECO:0000313" key="2">
    <source>
        <dbReference type="Proteomes" id="UP001197974"/>
    </source>
</evidence>
<dbReference type="PANTHER" id="PTHR34796:SF1">
    <property type="entry name" value="EXPRESSED PROTEIN"/>
    <property type="match status" value="1"/>
</dbReference>